<evidence type="ECO:0000313" key="10">
    <source>
        <dbReference type="EMBL" id="KQM08513.1"/>
    </source>
</evidence>
<dbReference type="Pfam" id="PF13734">
    <property type="entry name" value="Inhibitor_I69"/>
    <property type="match status" value="1"/>
</dbReference>
<keyword evidence="5" id="KW-0788">Thiol protease</keyword>
<sequence length="929" mass="101873">MQKQHKGNRWWAWSLIALLGLWSISTSAGPITRKQAKAIAREILLRKTPALGQANANTSTGIQFGILGTQDSVPQTGDSIVDRGEAEPRNTMDSQHSTDDDLVLVYTASEAYGVRAEGSRGAQSEASTEFYVFSPPSGSGYAIVAGDDLAEAVLGYSRNATFPKEGEMPEGLAYWLDLCREYVGTVAREGRMVAKPKPRGSAIAPLLGDIIWDQRAPYNAYTPKDPNGQHTPVGCVATALSQIMRYVSWPARPLNGTVRYSYQGSGGQVRSMSEQLGKYPYNWEAMESNYTAGTPSQASKDAVARLMYEVGAACGMNYSAKGSGAYSHIAAKAVVQNFRYSNELRFSLREYMSKDAWEGLLLGELRAGYPVYYAGGSLNGAHAFVCDGYDGQGRFHFNWGWSGYGNGYFSLLDLDPKVGGTGAGGGSGYILGQIAISRFRPNIERRQDVNPEFIVDALKPEKQDYGVNETITITIYQFFSLMLQPEVVTPALGIYDATGKLVKVAQHEKRYRVDSLFRGVSSLKILLSNLSLKPGVYTIRPLVGVERKSGWHLTLVNQQSPQHLTLRVDGRGIHIAAESPVAKLRVTELKVGALARGSMNAIRFTLRNDGNTLYNSQYALRFANREADTVTNRQDIEHGGYLSALSLTPGTDTTITVFLKGPRRDSGWLQVLYDGRNGGGPNAYLPKNTLRTVRITYTTPIAQDGGKQLTIRMVEQNTHQLNGGEPLCWKAEVSLPSTATSGFFGAIIGYVSKPGAKYYTQCTALHWVLLKPGEKATIRMESFFSLPKGDYQLGTAYHYQGSGKSQFPNNFNKAGEKNPLPFTIVSVAKTPPVRKYPHQPEDDPSGLETPYSNAILYPNPCREAIWLQLPQESVKRVSLLSIDGKLLRTYSPSQGDKLQIELAGLPAGSYLVRLDNHQGQGRTLQFVKL</sequence>
<comment type="caution">
    <text evidence="10">The sequence shown here is derived from an EMBL/GenBank/DDBJ whole genome shotgun (WGS) entry which is preliminary data.</text>
</comment>
<evidence type="ECO:0000256" key="4">
    <source>
        <dbReference type="ARBA" id="ARBA00022801"/>
    </source>
</evidence>
<evidence type="ECO:0000256" key="2">
    <source>
        <dbReference type="ARBA" id="ARBA00022670"/>
    </source>
</evidence>
<evidence type="ECO:0000259" key="9">
    <source>
        <dbReference type="Pfam" id="PF18962"/>
    </source>
</evidence>
<protein>
    <recommendedName>
        <fullName evidence="12">Spi protease inhibitor domain-containing protein</fullName>
    </recommendedName>
</protein>
<evidence type="ECO:0000256" key="6">
    <source>
        <dbReference type="PIRSR" id="PIRSR600200-1"/>
    </source>
</evidence>
<evidence type="ECO:0000313" key="11">
    <source>
        <dbReference type="Proteomes" id="UP000054172"/>
    </source>
</evidence>
<dbReference type="Pfam" id="PF01640">
    <property type="entry name" value="Peptidase_C10"/>
    <property type="match status" value="1"/>
</dbReference>
<dbReference type="PRINTS" id="PR00797">
    <property type="entry name" value="STREPTOPAIN"/>
</dbReference>
<dbReference type="GO" id="GO:0006508">
    <property type="term" value="P:proteolysis"/>
    <property type="evidence" value="ECO:0007669"/>
    <property type="project" value="UniProtKB-KW"/>
</dbReference>
<evidence type="ECO:0000256" key="3">
    <source>
        <dbReference type="ARBA" id="ARBA00022729"/>
    </source>
</evidence>
<evidence type="ECO:0000256" key="5">
    <source>
        <dbReference type="ARBA" id="ARBA00022807"/>
    </source>
</evidence>
<reference evidence="10" key="1">
    <citation type="submission" date="2015-08" db="EMBL/GenBank/DDBJ databases">
        <title>Candidatus Bacteriodes Periocalifornicus.</title>
        <authorList>
            <person name="McLean J.S."/>
            <person name="Kelley S."/>
        </authorList>
    </citation>
    <scope>NUCLEOTIDE SEQUENCE [LARGE SCALE GENOMIC DNA]</scope>
    <source>
        <strain evidence="10">12B</strain>
    </source>
</reference>
<dbReference type="InterPro" id="IPR038765">
    <property type="entry name" value="Papain-like_cys_pep_sf"/>
</dbReference>
<feature type="compositionally biased region" description="Basic and acidic residues" evidence="7">
    <location>
        <begin position="80"/>
        <end position="90"/>
    </location>
</feature>
<evidence type="ECO:0008006" key="12">
    <source>
        <dbReference type="Google" id="ProtNLM"/>
    </source>
</evidence>
<feature type="active site" description="Proton acceptor" evidence="6">
    <location>
        <position position="382"/>
    </location>
</feature>
<dbReference type="SUPFAM" id="SSF54001">
    <property type="entry name" value="Cysteine proteinases"/>
    <property type="match status" value="1"/>
</dbReference>
<keyword evidence="2" id="KW-0645">Protease</keyword>
<dbReference type="PATRIC" id="fig|1702214.3.peg.866"/>
<feature type="domain" description="Spi protease inhibitor" evidence="8">
    <location>
        <begin position="90"/>
        <end position="182"/>
    </location>
</feature>
<dbReference type="AlphaFoldDB" id="A0A0Q4B8E5"/>
<proteinExistence type="inferred from homology"/>
<dbReference type="EMBL" id="LIIK01000034">
    <property type="protein sequence ID" value="KQM08513.1"/>
    <property type="molecule type" value="Genomic_DNA"/>
</dbReference>
<feature type="domain" description="Secretion system C-terminal sorting" evidence="9">
    <location>
        <begin position="856"/>
        <end position="919"/>
    </location>
</feature>
<keyword evidence="11" id="KW-1185">Reference proteome</keyword>
<feature type="active site" description="Nucleophile" evidence="6">
    <location>
        <position position="235"/>
    </location>
</feature>
<gene>
    <name evidence="10" type="ORF">AL399_06910</name>
</gene>
<comment type="similarity">
    <text evidence="1">Belongs to the peptidase C10 family.</text>
</comment>
<keyword evidence="3" id="KW-0732">Signal</keyword>
<dbReference type="InterPro" id="IPR044934">
    <property type="entry name" value="Streptopain_sf"/>
</dbReference>
<dbReference type="NCBIfam" id="TIGR04183">
    <property type="entry name" value="Por_Secre_tail"/>
    <property type="match status" value="1"/>
</dbReference>
<keyword evidence="4" id="KW-0378">Hydrolase</keyword>
<feature type="region of interest" description="Disordered" evidence="7">
    <location>
        <begin position="74"/>
        <end position="97"/>
    </location>
</feature>
<dbReference type="InterPro" id="IPR025896">
    <property type="entry name" value="Spi_Prtas-inh"/>
</dbReference>
<dbReference type="InterPro" id="IPR000200">
    <property type="entry name" value="Peptidase_C10"/>
</dbReference>
<dbReference type="InterPro" id="IPR026444">
    <property type="entry name" value="Secre_tail"/>
</dbReference>
<organism evidence="10 11">
    <name type="scientific">Candidatus [Bacteroides] periocalifornicus</name>
    <dbReference type="NCBI Taxonomy" id="1702214"/>
    <lineage>
        <taxon>Bacteria</taxon>
        <taxon>Pseudomonadati</taxon>
        <taxon>Bacteroidota</taxon>
    </lineage>
</organism>
<dbReference type="Pfam" id="PF18962">
    <property type="entry name" value="Por_Secre_tail"/>
    <property type="match status" value="1"/>
</dbReference>
<name>A0A0Q4B8E5_9BACT</name>
<evidence type="ECO:0000256" key="7">
    <source>
        <dbReference type="SAM" id="MobiDB-lite"/>
    </source>
</evidence>
<dbReference type="GO" id="GO:0008234">
    <property type="term" value="F:cysteine-type peptidase activity"/>
    <property type="evidence" value="ECO:0007669"/>
    <property type="project" value="UniProtKB-KW"/>
</dbReference>
<dbReference type="Proteomes" id="UP000054172">
    <property type="component" value="Unassembled WGS sequence"/>
</dbReference>
<accession>A0A0Q4B8E5</accession>
<dbReference type="STRING" id="1702214.AL399_06910"/>
<evidence type="ECO:0000259" key="8">
    <source>
        <dbReference type="Pfam" id="PF13734"/>
    </source>
</evidence>
<evidence type="ECO:0000256" key="1">
    <source>
        <dbReference type="ARBA" id="ARBA00009693"/>
    </source>
</evidence>
<dbReference type="Gene3D" id="3.90.70.50">
    <property type="entry name" value="Peptidase C10, streptopain"/>
    <property type="match status" value="2"/>
</dbReference>